<evidence type="ECO:0000313" key="10">
    <source>
        <dbReference type="EMBL" id="PWN18226.1"/>
    </source>
</evidence>
<comment type="similarity">
    <text evidence="2">Belongs to the ATPase g subunit family.</text>
</comment>
<dbReference type="RefSeq" id="XP_025345386.1">
    <property type="nucleotide sequence ID" value="XM_025489988.1"/>
</dbReference>
<evidence type="ECO:0000256" key="2">
    <source>
        <dbReference type="ARBA" id="ARBA00005699"/>
    </source>
</evidence>
<protein>
    <submittedName>
        <fullName evidence="10">Uncharacterized protein</fullName>
    </submittedName>
</protein>
<evidence type="ECO:0000256" key="9">
    <source>
        <dbReference type="ARBA" id="ARBA00023310"/>
    </source>
</evidence>
<evidence type="ECO:0000256" key="5">
    <source>
        <dbReference type="ARBA" id="ARBA00022781"/>
    </source>
</evidence>
<dbReference type="AlphaFoldDB" id="A0A316TY34"/>
<keyword evidence="4" id="KW-0138">CF(0)</keyword>
<dbReference type="GeneID" id="37011722"/>
<dbReference type="InterPro" id="IPR006808">
    <property type="entry name" value="ATP_synth_F0_gsu_mt"/>
</dbReference>
<evidence type="ECO:0000256" key="1">
    <source>
        <dbReference type="ARBA" id="ARBA00004325"/>
    </source>
</evidence>
<dbReference type="Pfam" id="PF04718">
    <property type="entry name" value="ATP-synt_G"/>
    <property type="match status" value="1"/>
</dbReference>
<evidence type="ECO:0000256" key="6">
    <source>
        <dbReference type="ARBA" id="ARBA00023065"/>
    </source>
</evidence>
<evidence type="ECO:0000256" key="3">
    <source>
        <dbReference type="ARBA" id="ARBA00022448"/>
    </source>
</evidence>
<keyword evidence="8" id="KW-0472">Membrane</keyword>
<keyword evidence="6" id="KW-0406">Ion transport</keyword>
<dbReference type="GO" id="GO:0015986">
    <property type="term" value="P:proton motive force-driven ATP synthesis"/>
    <property type="evidence" value="ECO:0007669"/>
    <property type="project" value="InterPro"/>
</dbReference>
<dbReference type="STRING" id="1684307.A0A316TY34"/>
<dbReference type="GO" id="GO:0015078">
    <property type="term" value="F:proton transmembrane transporter activity"/>
    <property type="evidence" value="ECO:0007669"/>
    <property type="project" value="InterPro"/>
</dbReference>
<dbReference type="GO" id="GO:0031966">
    <property type="term" value="C:mitochondrial membrane"/>
    <property type="evidence" value="ECO:0007669"/>
    <property type="project" value="UniProtKB-SubCell"/>
</dbReference>
<keyword evidence="3" id="KW-0813">Transport</keyword>
<reference evidence="10 11" key="1">
    <citation type="journal article" date="2018" name="Mol. Biol. Evol.">
        <title>Broad Genomic Sampling Reveals a Smut Pathogenic Ancestry of the Fungal Clade Ustilaginomycotina.</title>
        <authorList>
            <person name="Kijpornyongpan T."/>
            <person name="Mondo S.J."/>
            <person name="Barry K."/>
            <person name="Sandor L."/>
            <person name="Lee J."/>
            <person name="Lipzen A."/>
            <person name="Pangilinan J."/>
            <person name="LaButti K."/>
            <person name="Hainaut M."/>
            <person name="Henrissat B."/>
            <person name="Grigoriev I.V."/>
            <person name="Spatafora J.W."/>
            <person name="Aime M.C."/>
        </authorList>
    </citation>
    <scope>NUCLEOTIDE SEQUENCE [LARGE SCALE GENOMIC DNA]</scope>
    <source>
        <strain evidence="10 11">MCA 4718</strain>
    </source>
</reference>
<gene>
    <name evidence="10" type="ORF">BCV69DRAFT_239923</name>
</gene>
<keyword evidence="7" id="KW-0496">Mitochondrion</keyword>
<dbReference type="EMBL" id="KZ819337">
    <property type="protein sequence ID" value="PWN18226.1"/>
    <property type="molecule type" value="Genomic_DNA"/>
</dbReference>
<name>A0A316TY34_9BASI</name>
<organism evidence="10 11">
    <name type="scientific">Pseudomicrostroma glucosiphilum</name>
    <dbReference type="NCBI Taxonomy" id="1684307"/>
    <lineage>
        <taxon>Eukaryota</taxon>
        <taxon>Fungi</taxon>
        <taxon>Dikarya</taxon>
        <taxon>Basidiomycota</taxon>
        <taxon>Ustilaginomycotina</taxon>
        <taxon>Exobasidiomycetes</taxon>
        <taxon>Microstromatales</taxon>
        <taxon>Microstromatales incertae sedis</taxon>
        <taxon>Pseudomicrostroma</taxon>
    </lineage>
</organism>
<dbReference type="GO" id="GO:0045259">
    <property type="term" value="C:proton-transporting ATP synthase complex"/>
    <property type="evidence" value="ECO:0007669"/>
    <property type="project" value="UniProtKB-KW"/>
</dbReference>
<keyword evidence="5" id="KW-0375">Hydrogen ion transport</keyword>
<dbReference type="Proteomes" id="UP000245942">
    <property type="component" value="Unassembled WGS sequence"/>
</dbReference>
<feature type="non-terminal residue" evidence="10">
    <location>
        <position position="131"/>
    </location>
</feature>
<comment type="subcellular location">
    <subcellularLocation>
        <location evidence="1">Mitochondrion membrane</location>
    </subcellularLocation>
</comment>
<sequence>AAKEAGSQLSGYADKLREMAGPMGKKVQGMLGGYADPLIYNARFVGAVLKQVYIAESLAPPKSLNALTSSYKTLYSRVIDANYFPSLIKSGEWKKVGVYAVEAYGIFTIGEMLGRRSLVGYKLEKHGNAHH</sequence>
<evidence type="ECO:0000256" key="7">
    <source>
        <dbReference type="ARBA" id="ARBA00023128"/>
    </source>
</evidence>
<feature type="non-terminal residue" evidence="10">
    <location>
        <position position="1"/>
    </location>
</feature>
<evidence type="ECO:0000256" key="4">
    <source>
        <dbReference type="ARBA" id="ARBA00022547"/>
    </source>
</evidence>
<dbReference type="OrthoDB" id="437at2759"/>
<accession>A0A316TY34</accession>
<keyword evidence="11" id="KW-1185">Reference proteome</keyword>
<keyword evidence="9" id="KW-0066">ATP synthesis</keyword>
<proteinExistence type="inferred from homology"/>
<evidence type="ECO:0000313" key="11">
    <source>
        <dbReference type="Proteomes" id="UP000245942"/>
    </source>
</evidence>
<evidence type="ECO:0000256" key="8">
    <source>
        <dbReference type="ARBA" id="ARBA00023136"/>
    </source>
</evidence>